<dbReference type="Proteomes" id="UP000585258">
    <property type="component" value="Unassembled WGS sequence"/>
</dbReference>
<name>A0A7X0SBF6_9CLOT</name>
<dbReference type="Pfam" id="PF12680">
    <property type="entry name" value="SnoaL_2"/>
    <property type="match status" value="1"/>
</dbReference>
<evidence type="ECO:0000313" key="2">
    <source>
        <dbReference type="EMBL" id="MBB6713303.1"/>
    </source>
</evidence>
<dbReference type="Gene3D" id="3.10.450.50">
    <property type="match status" value="1"/>
</dbReference>
<dbReference type="AlphaFoldDB" id="A0A7X0SBF6"/>
<dbReference type="InterPro" id="IPR037401">
    <property type="entry name" value="SnoaL-like"/>
</dbReference>
<dbReference type="SUPFAM" id="SSF54427">
    <property type="entry name" value="NTF2-like"/>
    <property type="match status" value="1"/>
</dbReference>
<evidence type="ECO:0000259" key="1">
    <source>
        <dbReference type="Pfam" id="PF12680"/>
    </source>
</evidence>
<organism evidence="2 3">
    <name type="scientific">Clostridium gasigenes</name>
    <dbReference type="NCBI Taxonomy" id="94869"/>
    <lineage>
        <taxon>Bacteria</taxon>
        <taxon>Bacillati</taxon>
        <taxon>Bacillota</taxon>
        <taxon>Clostridia</taxon>
        <taxon>Eubacteriales</taxon>
        <taxon>Clostridiaceae</taxon>
        <taxon>Clostridium</taxon>
    </lineage>
</organism>
<comment type="caution">
    <text evidence="2">The sequence shown here is derived from an EMBL/GenBank/DDBJ whole genome shotgun (WGS) entry which is preliminary data.</text>
</comment>
<dbReference type="InterPro" id="IPR032710">
    <property type="entry name" value="NTF2-like_dom_sf"/>
</dbReference>
<dbReference type="EMBL" id="JACKWY010000001">
    <property type="protein sequence ID" value="MBB6713303.1"/>
    <property type="molecule type" value="Genomic_DNA"/>
</dbReference>
<protein>
    <submittedName>
        <fullName evidence="2">Nuclear transport factor 2 family protein</fullName>
    </submittedName>
</protein>
<reference evidence="2 3" key="1">
    <citation type="submission" date="2020-08" db="EMBL/GenBank/DDBJ databases">
        <title>Clostridia isolated from Swiss meat.</title>
        <authorList>
            <person name="Wambui J."/>
            <person name="Stevens M.J.A."/>
            <person name="Stephan R."/>
        </authorList>
    </citation>
    <scope>NUCLEOTIDE SEQUENCE [LARGE SCALE GENOMIC DNA]</scope>
    <source>
        <strain evidence="2 3">CM001</strain>
    </source>
</reference>
<accession>A0A7X0SBF6</accession>
<evidence type="ECO:0000313" key="3">
    <source>
        <dbReference type="Proteomes" id="UP000585258"/>
    </source>
</evidence>
<feature type="domain" description="SnoaL-like" evidence="1">
    <location>
        <begin position="9"/>
        <end position="108"/>
    </location>
</feature>
<proteinExistence type="predicted"/>
<sequence length="137" mass="16088">MIDKKEQIVRSYFKGWIDNDNSIIEKYFSANISYVESWGPAYKGIEEVKLWFENWHVNSKGLIWEIEESIVLEKRIICEWYFKHKHNEDINEFNGVSLIDFDNNNKIIKVKEFMSVLPISYPYGSKVVANGGGSNKD</sequence>
<gene>
    <name evidence="2" type="ORF">H7E68_00975</name>
</gene>